<comment type="subcellular location">
    <subcellularLocation>
        <location evidence="1">Nucleus</location>
        <location evidence="1">Nucleoplasm</location>
    </subcellularLocation>
</comment>
<organism evidence="8">
    <name type="scientific">Taenia asiatica</name>
    <name type="common">Asian tapeworm</name>
    <dbReference type="NCBI Taxonomy" id="60517"/>
    <lineage>
        <taxon>Eukaryota</taxon>
        <taxon>Metazoa</taxon>
        <taxon>Spiralia</taxon>
        <taxon>Lophotrochozoa</taxon>
        <taxon>Platyhelminthes</taxon>
        <taxon>Cestoda</taxon>
        <taxon>Eucestoda</taxon>
        <taxon>Cyclophyllidea</taxon>
        <taxon>Taeniidae</taxon>
        <taxon>Taenia</taxon>
    </lineage>
</organism>
<dbReference type="GO" id="GO:0003727">
    <property type="term" value="F:single-stranded RNA binding"/>
    <property type="evidence" value="ECO:0007669"/>
    <property type="project" value="TreeGrafter"/>
</dbReference>
<dbReference type="GO" id="GO:0000381">
    <property type="term" value="P:regulation of alternative mRNA splicing, via spliceosome"/>
    <property type="evidence" value="ECO:0007669"/>
    <property type="project" value="TreeGrafter"/>
</dbReference>
<dbReference type="OrthoDB" id="407442at2759"/>
<dbReference type="Proteomes" id="UP000282613">
    <property type="component" value="Unassembled WGS sequence"/>
</dbReference>
<proteinExistence type="predicted"/>
<evidence type="ECO:0000256" key="3">
    <source>
        <dbReference type="ARBA" id="ARBA00023242"/>
    </source>
</evidence>
<gene>
    <name evidence="6" type="ORF">TASK_LOCUS4799</name>
</gene>
<keyword evidence="3" id="KW-0539">Nucleus</keyword>
<dbReference type="InterPro" id="IPR035979">
    <property type="entry name" value="RBD_domain_sf"/>
</dbReference>
<feature type="domain" description="RRM" evidence="5">
    <location>
        <begin position="5"/>
        <end position="75"/>
    </location>
</feature>
<dbReference type="EMBL" id="UYRS01018372">
    <property type="protein sequence ID" value="VDK34020.1"/>
    <property type="molecule type" value="Genomic_DNA"/>
</dbReference>
<evidence type="ECO:0000313" key="7">
    <source>
        <dbReference type="Proteomes" id="UP000282613"/>
    </source>
</evidence>
<dbReference type="InterPro" id="IPR052285">
    <property type="entry name" value="NEXT_complex_subunit"/>
</dbReference>
<dbReference type="InterPro" id="IPR000504">
    <property type="entry name" value="RRM_dom"/>
</dbReference>
<evidence type="ECO:0000259" key="5">
    <source>
        <dbReference type="PROSITE" id="PS50102"/>
    </source>
</evidence>
<evidence type="ECO:0000256" key="2">
    <source>
        <dbReference type="ARBA" id="ARBA00022884"/>
    </source>
</evidence>
<dbReference type="SUPFAM" id="SSF54928">
    <property type="entry name" value="RNA-binding domain, RBD"/>
    <property type="match status" value="1"/>
</dbReference>
<keyword evidence="7" id="KW-1185">Reference proteome</keyword>
<protein>
    <submittedName>
        <fullName evidence="8">RRM domain-containing protein</fullName>
    </submittedName>
</protein>
<dbReference type="PANTHER" id="PTHR13798">
    <property type="entry name" value="RNA BINDING MOTIF RBM PROTEIN -RELATED"/>
    <property type="match status" value="1"/>
</dbReference>
<sequence>MEIDRTLYISNVPPKATETLVYELFLQAGPVEDVSLKDGYGFVTYEDEESVLYACSLFEGIRLYNYELRIKPRQGSKYANHPIKSYPPYTNSQSCSPCSPCESREYNHLPEHRYQNYDSGVASVMAMTYTPTYVAPRSYTGRNYPYQNGYVSGSYCSLRDRSPLHRTHYESRREFHGVSRNVRRSHHY</sequence>
<accession>A0A0R3W476</accession>
<dbReference type="Gene3D" id="3.30.70.330">
    <property type="match status" value="1"/>
</dbReference>
<evidence type="ECO:0000256" key="1">
    <source>
        <dbReference type="ARBA" id="ARBA00004642"/>
    </source>
</evidence>
<reference evidence="6 7" key="2">
    <citation type="submission" date="2018-11" db="EMBL/GenBank/DDBJ databases">
        <authorList>
            <consortium name="Pathogen Informatics"/>
        </authorList>
    </citation>
    <scope>NUCLEOTIDE SEQUENCE [LARGE SCALE GENOMIC DNA]</scope>
</reference>
<dbReference type="STRING" id="60517.A0A0R3W476"/>
<reference evidence="8" key="1">
    <citation type="submission" date="2017-02" db="UniProtKB">
        <authorList>
            <consortium name="WormBaseParasite"/>
        </authorList>
    </citation>
    <scope>IDENTIFICATION</scope>
</reference>
<evidence type="ECO:0000256" key="4">
    <source>
        <dbReference type="PROSITE-ProRule" id="PRU00176"/>
    </source>
</evidence>
<dbReference type="PANTHER" id="PTHR13798:SF11">
    <property type="entry name" value="RNA-BINDING PROTEIN 7-RELATED"/>
    <property type="match status" value="1"/>
</dbReference>
<name>A0A0R3W476_TAEAS</name>
<dbReference type="Pfam" id="PF00076">
    <property type="entry name" value="RRM_1"/>
    <property type="match status" value="1"/>
</dbReference>
<dbReference type="GO" id="GO:0005654">
    <property type="term" value="C:nucleoplasm"/>
    <property type="evidence" value="ECO:0007669"/>
    <property type="project" value="UniProtKB-SubCell"/>
</dbReference>
<dbReference type="WBParaSite" id="TASK_0000479801-mRNA-1">
    <property type="protein sequence ID" value="TASK_0000479801-mRNA-1"/>
    <property type="gene ID" value="TASK_0000479801"/>
</dbReference>
<dbReference type="PROSITE" id="PS50102">
    <property type="entry name" value="RRM"/>
    <property type="match status" value="1"/>
</dbReference>
<dbReference type="SMART" id="SM00360">
    <property type="entry name" value="RRM"/>
    <property type="match status" value="1"/>
</dbReference>
<dbReference type="InterPro" id="IPR012677">
    <property type="entry name" value="Nucleotide-bd_a/b_plait_sf"/>
</dbReference>
<dbReference type="AlphaFoldDB" id="A0A0R3W476"/>
<evidence type="ECO:0000313" key="8">
    <source>
        <dbReference type="WBParaSite" id="TASK_0000479801-mRNA-1"/>
    </source>
</evidence>
<keyword evidence="2 4" id="KW-0694">RNA-binding</keyword>
<evidence type="ECO:0000313" key="6">
    <source>
        <dbReference type="EMBL" id="VDK34020.1"/>
    </source>
</evidence>